<keyword evidence="3" id="KW-0694">RNA-binding</keyword>
<dbReference type="GO" id="GO:0000049">
    <property type="term" value="F:tRNA binding"/>
    <property type="evidence" value="ECO:0007669"/>
    <property type="project" value="UniProtKB-KW"/>
</dbReference>
<accession>A0A448Z1W0</accession>
<dbReference type="Proteomes" id="UP000291116">
    <property type="component" value="Unassembled WGS sequence"/>
</dbReference>
<dbReference type="GO" id="GO:0017150">
    <property type="term" value="F:tRNA dihydrouridine synthase activity"/>
    <property type="evidence" value="ECO:0007669"/>
    <property type="project" value="InterPro"/>
</dbReference>
<feature type="region of interest" description="Disordered" evidence="4">
    <location>
        <begin position="230"/>
        <end position="272"/>
    </location>
</feature>
<dbReference type="EMBL" id="CAACVS010000075">
    <property type="protein sequence ID" value="VEU36028.1"/>
    <property type="molecule type" value="Genomic_DNA"/>
</dbReference>
<evidence type="ECO:0000256" key="1">
    <source>
        <dbReference type="ARBA" id="ARBA00022555"/>
    </source>
</evidence>
<keyword evidence="7" id="KW-1185">Reference proteome</keyword>
<gene>
    <name evidence="6" type="ORF">PSNMU_V1.4_AUG-EV-PASAV3_0027750</name>
</gene>
<evidence type="ECO:0000259" key="5">
    <source>
        <dbReference type="Pfam" id="PF01207"/>
    </source>
</evidence>
<dbReference type="Gene3D" id="3.20.20.70">
    <property type="entry name" value="Aldolase class I"/>
    <property type="match status" value="1"/>
</dbReference>
<feature type="domain" description="DUS-like FMN-binding" evidence="5">
    <location>
        <begin position="7"/>
        <end position="97"/>
    </location>
</feature>
<organism evidence="6 7">
    <name type="scientific">Pseudo-nitzschia multistriata</name>
    <dbReference type="NCBI Taxonomy" id="183589"/>
    <lineage>
        <taxon>Eukaryota</taxon>
        <taxon>Sar</taxon>
        <taxon>Stramenopiles</taxon>
        <taxon>Ochrophyta</taxon>
        <taxon>Bacillariophyta</taxon>
        <taxon>Bacillariophyceae</taxon>
        <taxon>Bacillariophycidae</taxon>
        <taxon>Bacillariales</taxon>
        <taxon>Bacillariaceae</taxon>
        <taxon>Pseudo-nitzschia</taxon>
    </lineage>
</organism>
<name>A0A448Z1W0_9STRA</name>
<protein>
    <recommendedName>
        <fullName evidence="5">DUS-like FMN-binding domain-containing protein</fullName>
    </recommendedName>
</protein>
<proteinExistence type="predicted"/>
<evidence type="ECO:0000313" key="6">
    <source>
        <dbReference type="EMBL" id="VEU36028.1"/>
    </source>
</evidence>
<keyword evidence="2" id="KW-0521">NADP</keyword>
<dbReference type="InterPro" id="IPR013785">
    <property type="entry name" value="Aldolase_TIM"/>
</dbReference>
<dbReference type="PANTHER" id="PTHR42907">
    <property type="entry name" value="FMN-LINKED OXIDOREDUCTASES SUPERFAMILY PROTEIN"/>
    <property type="match status" value="1"/>
</dbReference>
<dbReference type="PANTHER" id="PTHR42907:SF1">
    <property type="entry name" value="FMN-LINKED OXIDOREDUCTASES SUPERFAMILY PROTEIN"/>
    <property type="match status" value="1"/>
</dbReference>
<keyword evidence="1" id="KW-0820">tRNA-binding</keyword>
<sequence>MKNTCRSIPVSVKLRIGVDDDEDFGFICEIVRRLHEAGCDKFYVHARKVLLKGLNPAENRIIPPLNYPIVYRLCEEFPQCDFWINGGISGLKAAKAIVYGDDEQEKVHSNDTPVIHSVPCEVCNYPNGSCIAPPTKAKVPTNLRGCMLGRAAMDHPSLFWDCDRYFYGECENPCRTRRDVLNQYIEYLEEVYPRRCCDDVDEITNRIPSPNVVHTKDFCSICSDWRKGRAKKSKKSTHEPNGQLPIANRMLDKMGSDIDGDSEPKNRKKKKKAKITTHVIRRALRPVLGIFNGLSTNKAFRRKCEDLTQDLSIRHCGPAFILVTAMQIVPDGFIDAEFIRTEDIPASNIIEHVSPLECPC</sequence>
<dbReference type="SUPFAM" id="SSF51395">
    <property type="entry name" value="FMN-linked oxidoreductases"/>
    <property type="match status" value="1"/>
</dbReference>
<evidence type="ECO:0000256" key="4">
    <source>
        <dbReference type="SAM" id="MobiDB-lite"/>
    </source>
</evidence>
<dbReference type="InterPro" id="IPR004653">
    <property type="entry name" value="DusA"/>
</dbReference>
<dbReference type="AlphaFoldDB" id="A0A448Z1W0"/>
<reference evidence="6 7" key="1">
    <citation type="submission" date="2019-01" db="EMBL/GenBank/DDBJ databases">
        <authorList>
            <person name="Ferrante I. M."/>
        </authorList>
    </citation>
    <scope>NUCLEOTIDE SEQUENCE [LARGE SCALE GENOMIC DNA]</scope>
    <source>
        <strain evidence="6 7">B856</strain>
    </source>
</reference>
<dbReference type="OrthoDB" id="10262250at2759"/>
<dbReference type="Pfam" id="PF01207">
    <property type="entry name" value="Dus"/>
    <property type="match status" value="1"/>
</dbReference>
<evidence type="ECO:0000313" key="7">
    <source>
        <dbReference type="Proteomes" id="UP000291116"/>
    </source>
</evidence>
<evidence type="ECO:0000256" key="3">
    <source>
        <dbReference type="ARBA" id="ARBA00022884"/>
    </source>
</evidence>
<evidence type="ECO:0000256" key="2">
    <source>
        <dbReference type="ARBA" id="ARBA00022857"/>
    </source>
</evidence>
<dbReference type="InterPro" id="IPR035587">
    <property type="entry name" value="DUS-like_FMN-bd"/>
</dbReference>